<feature type="compositionally biased region" description="Basic and acidic residues" evidence="1">
    <location>
        <begin position="547"/>
        <end position="565"/>
    </location>
</feature>
<gene>
    <name evidence="2" type="ORF">TCLT_LOCUS4517</name>
</gene>
<keyword evidence="3" id="KW-1185">Reference proteome</keyword>
<dbReference type="AlphaFoldDB" id="A0A0N5CW18"/>
<organism evidence="4">
    <name type="scientific">Thelazia callipaeda</name>
    <name type="common">Oriental eyeworm</name>
    <name type="synonym">Parasitic nematode</name>
    <dbReference type="NCBI Taxonomy" id="103827"/>
    <lineage>
        <taxon>Eukaryota</taxon>
        <taxon>Metazoa</taxon>
        <taxon>Ecdysozoa</taxon>
        <taxon>Nematoda</taxon>
        <taxon>Chromadorea</taxon>
        <taxon>Rhabditida</taxon>
        <taxon>Spirurina</taxon>
        <taxon>Spiruromorpha</taxon>
        <taxon>Thelazioidea</taxon>
        <taxon>Thelaziidae</taxon>
        <taxon>Thelazia</taxon>
    </lineage>
</organism>
<sequence>MQHGQKLSPSKSGEANNEFHESSRRGLHHSNSYPLTQPRSLRKRDFEVQGSDALARSRSLNWTSPSTSVLRNIKALITPVLLSPVLEKLRAAVSKKPKKDSETSGSENFHTLLPGVATSPSMAEQERSNIPISQTTVRLAKTSIEGDANSQGLNLSGEMQPTKDLELCESSQDAGLGNERSRQQRLLHFLCTPSPQRRSSPPDLSLNFSLSDQDSPNLEREASPQRMQPQNSSNSPRQRAESADVRLQISPQRGHRLDLEMWSQQHAVSLNRRLGVPPRYRQIRPRRRHAESPDLGLEISPQRREPNIRLSAQRNRSPDVVLNLVRRDTESTDLGLDLSNSSNSNSAEELSLNLDMMFSSPSSVVDAEIRDLKTEKQLQHGESSCVQPSHGSSSEVPQNRGETSELQHQQRLSALCNDMTSPQLGMPSVVRFTVSPDSGTPSPTQRASAANSKTPSPEQCSTSQRLRMLQKRRNTMPRFLRDVLSILNPSNAGLSRSVDVFVMTKSGVKVQTITASSGHIFVSNSRSATDEECLMIAIQRDSSNNTRECDKSSPRTPQNRREHLRQLHKKLQLAPRQRHPYERSRQLARQERLQQAPERSHGRLQQTPEPSHERLQQTPEPSHGRLQQALHDERPQRAPRTHTSRRDSDSMQDSFCSCNHCFDIIVDLLQHDYILYINPDDGQYCIQY</sequence>
<feature type="region of interest" description="Disordered" evidence="1">
    <location>
        <begin position="1"/>
        <end position="47"/>
    </location>
</feature>
<feature type="region of interest" description="Disordered" evidence="1">
    <location>
        <begin position="431"/>
        <end position="464"/>
    </location>
</feature>
<feature type="compositionally biased region" description="Polar residues" evidence="1">
    <location>
        <begin position="1"/>
        <end position="15"/>
    </location>
</feature>
<dbReference type="WBParaSite" id="TCLT_0000452801-mRNA-1">
    <property type="protein sequence ID" value="TCLT_0000452801-mRNA-1"/>
    <property type="gene ID" value="TCLT_0000452801"/>
</dbReference>
<evidence type="ECO:0000313" key="3">
    <source>
        <dbReference type="Proteomes" id="UP000276776"/>
    </source>
</evidence>
<evidence type="ECO:0000313" key="4">
    <source>
        <dbReference type="WBParaSite" id="TCLT_0000452801-mRNA-1"/>
    </source>
</evidence>
<feature type="compositionally biased region" description="Polar residues" evidence="1">
    <location>
        <begin position="435"/>
        <end position="464"/>
    </location>
</feature>
<reference evidence="2 3" key="2">
    <citation type="submission" date="2018-11" db="EMBL/GenBank/DDBJ databases">
        <authorList>
            <consortium name="Pathogen Informatics"/>
        </authorList>
    </citation>
    <scope>NUCLEOTIDE SEQUENCE [LARGE SCALE GENOMIC DNA]</scope>
</reference>
<feature type="compositionally biased region" description="Polar residues" evidence="1">
    <location>
        <begin position="380"/>
        <end position="408"/>
    </location>
</feature>
<feature type="region of interest" description="Disordered" evidence="1">
    <location>
        <begin position="279"/>
        <end position="306"/>
    </location>
</feature>
<accession>A0A0N5CW18</accession>
<dbReference type="Proteomes" id="UP000276776">
    <property type="component" value="Unassembled WGS sequence"/>
</dbReference>
<feature type="region of interest" description="Disordered" evidence="1">
    <location>
        <begin position="192"/>
        <end position="245"/>
    </location>
</feature>
<dbReference type="EMBL" id="UYYF01004291">
    <property type="protein sequence ID" value="VDN01638.1"/>
    <property type="molecule type" value="Genomic_DNA"/>
</dbReference>
<protein>
    <submittedName>
        <fullName evidence="4">BHLH domain-containing protein</fullName>
    </submittedName>
</protein>
<feature type="compositionally biased region" description="Polar residues" evidence="1">
    <location>
        <begin position="225"/>
        <end position="237"/>
    </location>
</feature>
<feature type="region of interest" description="Disordered" evidence="1">
    <location>
        <begin position="376"/>
        <end position="408"/>
    </location>
</feature>
<name>A0A0N5CW18_THECL</name>
<feature type="compositionally biased region" description="Polar residues" evidence="1">
    <location>
        <begin position="29"/>
        <end position="39"/>
    </location>
</feature>
<feature type="region of interest" description="Disordered" evidence="1">
    <location>
        <begin position="94"/>
        <end position="113"/>
    </location>
</feature>
<feature type="compositionally biased region" description="Basic and acidic residues" evidence="1">
    <location>
        <begin position="579"/>
        <end position="592"/>
    </location>
</feature>
<feature type="region of interest" description="Disordered" evidence="1">
    <location>
        <begin position="543"/>
        <end position="651"/>
    </location>
</feature>
<evidence type="ECO:0000256" key="1">
    <source>
        <dbReference type="SAM" id="MobiDB-lite"/>
    </source>
</evidence>
<reference evidence="4" key="1">
    <citation type="submission" date="2017-02" db="UniProtKB">
        <authorList>
            <consortium name="WormBaseParasite"/>
        </authorList>
    </citation>
    <scope>IDENTIFICATION</scope>
</reference>
<evidence type="ECO:0000313" key="2">
    <source>
        <dbReference type="EMBL" id="VDN01638.1"/>
    </source>
</evidence>
<proteinExistence type="predicted"/>
<feature type="compositionally biased region" description="Polar residues" evidence="1">
    <location>
        <begin position="206"/>
        <end position="216"/>
    </location>
</feature>